<dbReference type="GO" id="GO:0050660">
    <property type="term" value="F:flavin adenine dinucleotide binding"/>
    <property type="evidence" value="ECO:0007669"/>
    <property type="project" value="InterPro"/>
</dbReference>
<dbReference type="PANTHER" id="PTHR23023">
    <property type="entry name" value="DIMETHYLANILINE MONOOXYGENASE"/>
    <property type="match status" value="1"/>
</dbReference>
<dbReference type="InterPro" id="IPR020946">
    <property type="entry name" value="Flavin_mOase-like"/>
</dbReference>
<comment type="similarity">
    <text evidence="1">Belongs to the FMO family.</text>
</comment>
<evidence type="ECO:0000256" key="4">
    <source>
        <dbReference type="ARBA" id="ARBA00023002"/>
    </source>
</evidence>
<accession>A0A0B7K1Z9</accession>
<gene>
    <name evidence="6" type="ORF">BN869_000004768_1</name>
</gene>
<dbReference type="Pfam" id="PF00743">
    <property type="entry name" value="FMO-like"/>
    <property type="match status" value="1"/>
</dbReference>
<keyword evidence="4" id="KW-0560">Oxidoreductase</keyword>
<dbReference type="EMBL" id="CDPU01000011">
    <property type="protein sequence ID" value="CEO48711.1"/>
    <property type="molecule type" value="Genomic_DNA"/>
</dbReference>
<evidence type="ECO:0000256" key="3">
    <source>
        <dbReference type="ARBA" id="ARBA00022827"/>
    </source>
</evidence>
<dbReference type="AlphaFoldDB" id="A0A0B7K1Z9"/>
<dbReference type="SUPFAM" id="SSF51905">
    <property type="entry name" value="FAD/NAD(P)-binding domain"/>
    <property type="match status" value="1"/>
</dbReference>
<evidence type="ECO:0000259" key="5">
    <source>
        <dbReference type="Pfam" id="PF19834"/>
    </source>
</evidence>
<keyword evidence="2" id="KW-0285">Flavoprotein</keyword>
<keyword evidence="3" id="KW-0274">FAD</keyword>
<dbReference type="InterPro" id="IPR036188">
    <property type="entry name" value="FAD/NAD-bd_sf"/>
</dbReference>
<dbReference type="PRINTS" id="PR00368">
    <property type="entry name" value="FADPNR"/>
</dbReference>
<dbReference type="InterPro" id="IPR050346">
    <property type="entry name" value="FMO-like"/>
</dbReference>
<protein>
    <recommendedName>
        <fullName evidence="5">DUF6314 domain-containing protein</fullName>
    </recommendedName>
</protein>
<organism evidence="6">
    <name type="scientific">Bionectria ochroleuca</name>
    <name type="common">Gliocladium roseum</name>
    <dbReference type="NCBI Taxonomy" id="29856"/>
    <lineage>
        <taxon>Eukaryota</taxon>
        <taxon>Fungi</taxon>
        <taxon>Dikarya</taxon>
        <taxon>Ascomycota</taxon>
        <taxon>Pezizomycotina</taxon>
        <taxon>Sordariomycetes</taxon>
        <taxon>Hypocreomycetidae</taxon>
        <taxon>Hypocreales</taxon>
        <taxon>Bionectriaceae</taxon>
        <taxon>Clonostachys</taxon>
    </lineage>
</organism>
<feature type="domain" description="DUF6314" evidence="5">
    <location>
        <begin position="579"/>
        <end position="756"/>
    </location>
</feature>
<dbReference type="GO" id="GO:0050661">
    <property type="term" value="F:NADP binding"/>
    <property type="evidence" value="ECO:0007669"/>
    <property type="project" value="InterPro"/>
</dbReference>
<dbReference type="Pfam" id="PF19834">
    <property type="entry name" value="DUF6314"/>
    <property type="match status" value="1"/>
</dbReference>
<reference evidence="6" key="1">
    <citation type="submission" date="2015-01" db="EMBL/GenBank/DDBJ databases">
        <authorList>
            <person name="Durling Mikael"/>
        </authorList>
    </citation>
    <scope>NUCLEOTIDE SEQUENCE</scope>
</reference>
<name>A0A0B7K1Z9_BIOOC</name>
<evidence type="ECO:0000256" key="2">
    <source>
        <dbReference type="ARBA" id="ARBA00022630"/>
    </source>
</evidence>
<proteinExistence type="inferred from homology"/>
<sequence length="756" mass="84259">MFLRGMVSSVKAMSKSVCIVGAGPSGLVAAKTLLHNAPKGEFKVTIFDTQEDVGGLWPTSLADDKRQVHPLMVANQSRHTMHFSDLAWEENWPQMPLGWQVGQYLKRYQERYLSGHEGFSLELGTRVASAVPRDGPEHGWNAVLKKGEGEETKLFDYVLVASGFFGKPIIPECLSPPKEVPIVHSSAYRDLESLLSSAKPGGGKILVIGGQMSGVEIAGTIGTHLSSAVHSPESSKIPDIDKYSIHHVIQRPIWVFPLYTSPEPSFSAAPFLPFDFPSYNLNRRPHSLANSQGHISQDVAKLVNGIFETTLGNDQSPFSSQLHVNEERRTEQPYLAASDWYCEFVRSGLITLTTGKVESLQGTTATISPDNVELGDIAAVVVATGFDASPCLDFLPKDILLTLHHSPRHVDQPVALAFHGTHHPQIPRLGFVGFYRSPYWGVMQMQARFLARFWSGSKDKLVAANFDSKLRSDDSIERTLGLRDDPRVSQFPMGDYPFLMQEFAEALGITREPPATAGLPELSVNNQPLDVLTPSRYIDTADDDKAREEAVISLKSARDVTLSALTTPRFVARAVFRSLLGTWKLERDLVSKLPSHPSGHFSGTARFLLREATLDGLQCVSNDSGSTAPGRSRGLEYLYIEEGEFKTDMGFGFKASRRYVWRYDEDRDVLSQWFVKPDDEKRVDYLFHEIKFLQPDDREKAKSQGWQAQAGHLCIDDFYNVKYDFSFEAVNLKQWSIGYTVKGPKKDYSISGTYTR</sequence>
<dbReference type="GO" id="GO:0004499">
    <property type="term" value="F:N,N-dimethylaniline monooxygenase activity"/>
    <property type="evidence" value="ECO:0007669"/>
    <property type="project" value="InterPro"/>
</dbReference>
<dbReference type="Gene3D" id="3.50.50.60">
    <property type="entry name" value="FAD/NAD(P)-binding domain"/>
    <property type="match status" value="1"/>
</dbReference>
<evidence type="ECO:0000256" key="1">
    <source>
        <dbReference type="ARBA" id="ARBA00009183"/>
    </source>
</evidence>
<dbReference type="InterPro" id="IPR045632">
    <property type="entry name" value="DUF6314"/>
</dbReference>
<evidence type="ECO:0000313" key="6">
    <source>
        <dbReference type="EMBL" id="CEO48711.1"/>
    </source>
</evidence>